<evidence type="ECO:0000256" key="3">
    <source>
        <dbReference type="ARBA" id="ARBA00011396"/>
    </source>
</evidence>
<evidence type="ECO:0000256" key="4">
    <source>
        <dbReference type="ARBA" id="ARBA00018463"/>
    </source>
</evidence>
<dbReference type="OrthoDB" id="2190159at2759"/>
<keyword evidence="5" id="KW-0256">Endoplasmic reticulum</keyword>
<evidence type="ECO:0000256" key="2">
    <source>
        <dbReference type="ARBA" id="ARBA00007732"/>
    </source>
</evidence>
<gene>
    <name evidence="9" type="ORF">BDV98DRAFT_143921</name>
</gene>
<keyword evidence="6" id="KW-0472">Membrane</keyword>
<evidence type="ECO:0000256" key="5">
    <source>
        <dbReference type="ARBA" id="ARBA00022824"/>
    </source>
</evidence>
<dbReference type="InterPro" id="IPR051371">
    <property type="entry name" value="Ras_palmitoyltransferase"/>
</dbReference>
<reference evidence="9 10" key="1">
    <citation type="journal article" date="2019" name="Nat. Ecol. Evol.">
        <title>Megaphylogeny resolves global patterns of mushroom evolution.</title>
        <authorList>
            <person name="Varga T."/>
            <person name="Krizsan K."/>
            <person name="Foldi C."/>
            <person name="Dima B."/>
            <person name="Sanchez-Garcia M."/>
            <person name="Sanchez-Ramirez S."/>
            <person name="Szollosi G.J."/>
            <person name="Szarkandi J.G."/>
            <person name="Papp V."/>
            <person name="Albert L."/>
            <person name="Andreopoulos W."/>
            <person name="Angelini C."/>
            <person name="Antonin V."/>
            <person name="Barry K.W."/>
            <person name="Bougher N.L."/>
            <person name="Buchanan P."/>
            <person name="Buyck B."/>
            <person name="Bense V."/>
            <person name="Catcheside P."/>
            <person name="Chovatia M."/>
            <person name="Cooper J."/>
            <person name="Damon W."/>
            <person name="Desjardin D."/>
            <person name="Finy P."/>
            <person name="Geml J."/>
            <person name="Haridas S."/>
            <person name="Hughes K."/>
            <person name="Justo A."/>
            <person name="Karasinski D."/>
            <person name="Kautmanova I."/>
            <person name="Kiss B."/>
            <person name="Kocsube S."/>
            <person name="Kotiranta H."/>
            <person name="LaButti K.M."/>
            <person name="Lechner B.E."/>
            <person name="Liimatainen K."/>
            <person name="Lipzen A."/>
            <person name="Lukacs Z."/>
            <person name="Mihaltcheva S."/>
            <person name="Morgado L.N."/>
            <person name="Niskanen T."/>
            <person name="Noordeloos M.E."/>
            <person name="Ohm R.A."/>
            <person name="Ortiz-Santana B."/>
            <person name="Ovrebo C."/>
            <person name="Racz N."/>
            <person name="Riley R."/>
            <person name="Savchenko A."/>
            <person name="Shiryaev A."/>
            <person name="Soop K."/>
            <person name="Spirin V."/>
            <person name="Szebenyi C."/>
            <person name="Tomsovsky M."/>
            <person name="Tulloss R.E."/>
            <person name="Uehling J."/>
            <person name="Grigoriev I.V."/>
            <person name="Vagvolgyi C."/>
            <person name="Papp T."/>
            <person name="Martin F.M."/>
            <person name="Miettinen O."/>
            <person name="Hibbett D.S."/>
            <person name="Nagy L.G."/>
        </authorList>
    </citation>
    <scope>NUCLEOTIDE SEQUENCE [LARGE SCALE GENOMIC DNA]</scope>
    <source>
        <strain evidence="9 10">CBS 309.79</strain>
    </source>
</reference>
<evidence type="ECO:0000256" key="1">
    <source>
        <dbReference type="ARBA" id="ARBA00004406"/>
    </source>
</evidence>
<feature type="compositionally biased region" description="Basic and acidic residues" evidence="7">
    <location>
        <begin position="65"/>
        <end position="76"/>
    </location>
</feature>
<comment type="subcellular location">
    <subcellularLocation>
        <location evidence="1">Endoplasmic reticulum membrane</location>
        <topology evidence="1">Peripheral membrane protein</topology>
    </subcellularLocation>
</comment>
<feature type="compositionally biased region" description="Pro residues" evidence="7">
    <location>
        <begin position="144"/>
        <end position="157"/>
    </location>
</feature>
<comment type="similarity">
    <text evidence="2">Belongs to the ERF4 family.</text>
</comment>
<keyword evidence="10" id="KW-1185">Reference proteome</keyword>
<comment type="subunit">
    <text evidence="3">Interacts with ERF2.</text>
</comment>
<dbReference type="GO" id="GO:0005789">
    <property type="term" value="C:endoplasmic reticulum membrane"/>
    <property type="evidence" value="ECO:0007669"/>
    <property type="project" value="UniProtKB-SubCell"/>
</dbReference>
<dbReference type="EMBL" id="ML178815">
    <property type="protein sequence ID" value="TFL06258.1"/>
    <property type="molecule type" value="Genomic_DNA"/>
</dbReference>
<evidence type="ECO:0000313" key="10">
    <source>
        <dbReference type="Proteomes" id="UP000305067"/>
    </source>
</evidence>
<dbReference type="Proteomes" id="UP000305067">
    <property type="component" value="Unassembled WGS sequence"/>
</dbReference>
<sequence length="333" mass="36884">MTISTTEQPGSAPLPPSSPVLFSHERQSTDGIEAASPSPPPGESKDTEANVRHSGLPSPPLTRIGSKDSIRARDTDGVDTMDPDIVLDIGSPFVAHPLAEDEHSLDNILDDTAVEADISQARKMPEDSPMSTIKRSNRYIDAKPPSPQPWDLIPPPETNGKREYESHSPTSKFNTLKSASTRPLKPKSSYYFGPPPSDSAFGSAPVGQIGVHHPREIVRIERDYSGGELIQFSPIYPLELEGRLSATQFLETLNSINELLISAHSTKHSFIDNTLALLTLQLSRLFLKTHYIKTMEELEALIDYLNEQIFNPAGLNMLWPRKVAFLFLEIEYY</sequence>
<organism evidence="9 10">
    <name type="scientific">Pterulicium gracile</name>
    <dbReference type="NCBI Taxonomy" id="1884261"/>
    <lineage>
        <taxon>Eukaryota</taxon>
        <taxon>Fungi</taxon>
        <taxon>Dikarya</taxon>
        <taxon>Basidiomycota</taxon>
        <taxon>Agaricomycotina</taxon>
        <taxon>Agaricomycetes</taxon>
        <taxon>Agaricomycetidae</taxon>
        <taxon>Agaricales</taxon>
        <taxon>Pleurotineae</taxon>
        <taxon>Pterulaceae</taxon>
        <taxon>Pterulicium</taxon>
    </lineage>
</organism>
<feature type="region of interest" description="Disordered" evidence="7">
    <location>
        <begin position="139"/>
        <end position="181"/>
    </location>
</feature>
<dbReference type="PANTHER" id="PTHR13254:SF0">
    <property type="entry name" value="GOLGIN SUBFAMILY A MEMBER 7_ERF4 DOMAIN-CONTAINING PROTEIN"/>
    <property type="match status" value="1"/>
</dbReference>
<dbReference type="GO" id="GO:0006612">
    <property type="term" value="P:protein targeting to membrane"/>
    <property type="evidence" value="ECO:0007669"/>
    <property type="project" value="TreeGrafter"/>
</dbReference>
<dbReference type="InterPro" id="IPR019383">
    <property type="entry name" value="Golgin_A_7/ERF4"/>
</dbReference>
<dbReference type="STRING" id="1884261.A0A5C3QY00"/>
<feature type="domain" description="Golgin subfamily A member 7/ERF4" evidence="8">
    <location>
        <begin position="217"/>
        <end position="329"/>
    </location>
</feature>
<evidence type="ECO:0000259" key="8">
    <source>
        <dbReference type="Pfam" id="PF10256"/>
    </source>
</evidence>
<feature type="compositionally biased region" description="Polar residues" evidence="7">
    <location>
        <begin position="167"/>
        <end position="181"/>
    </location>
</feature>
<dbReference type="PANTHER" id="PTHR13254">
    <property type="entry name" value="GOLGI AUTOANTIGEN, GOLGIN SUBFAMILY A, 7"/>
    <property type="match status" value="1"/>
</dbReference>
<dbReference type="Pfam" id="PF10256">
    <property type="entry name" value="Erf4"/>
    <property type="match status" value="1"/>
</dbReference>
<accession>A0A5C3QY00</accession>
<proteinExistence type="inferred from homology"/>
<evidence type="ECO:0000313" key="9">
    <source>
        <dbReference type="EMBL" id="TFL06258.1"/>
    </source>
</evidence>
<name>A0A5C3QY00_9AGAR</name>
<feature type="region of interest" description="Disordered" evidence="7">
    <location>
        <begin position="1"/>
        <end position="83"/>
    </location>
</feature>
<dbReference type="GO" id="GO:0031211">
    <property type="term" value="C:endoplasmic reticulum palmitoyltransferase complex"/>
    <property type="evidence" value="ECO:0007669"/>
    <property type="project" value="TreeGrafter"/>
</dbReference>
<evidence type="ECO:0000256" key="7">
    <source>
        <dbReference type="SAM" id="MobiDB-lite"/>
    </source>
</evidence>
<protein>
    <recommendedName>
        <fullName evidence="4">Ras modification protein ERF4</fullName>
    </recommendedName>
</protein>
<evidence type="ECO:0000256" key="6">
    <source>
        <dbReference type="ARBA" id="ARBA00023136"/>
    </source>
</evidence>
<dbReference type="AlphaFoldDB" id="A0A5C3QY00"/>